<evidence type="ECO:0000256" key="1">
    <source>
        <dbReference type="SAM" id="MobiDB-lite"/>
    </source>
</evidence>
<evidence type="ECO:0000313" key="4">
    <source>
        <dbReference type="Proteomes" id="UP000605970"/>
    </source>
</evidence>
<comment type="caution">
    <text evidence="3">The sequence shown here is derived from an EMBL/GenBank/DDBJ whole genome shotgun (WGS) entry which is preliminary data.</text>
</comment>
<proteinExistence type="predicted"/>
<reference evidence="3" key="1">
    <citation type="journal article" date="2020" name="Ecol. Evol.">
        <title>Genome structure and content of the rice root-knot nematode (Meloidogyne graminicola).</title>
        <authorList>
            <person name="Phan N.T."/>
            <person name="Danchin E.G.J."/>
            <person name="Klopp C."/>
            <person name="Perfus-Barbeoch L."/>
            <person name="Kozlowski D.K."/>
            <person name="Koutsovoulos G.D."/>
            <person name="Lopez-Roques C."/>
            <person name="Bouchez O."/>
            <person name="Zahm M."/>
            <person name="Besnard G."/>
            <person name="Bellafiore S."/>
        </authorList>
    </citation>
    <scope>NUCLEOTIDE SEQUENCE</scope>
    <source>
        <strain evidence="3">VN-18</strain>
    </source>
</reference>
<evidence type="ECO:0000313" key="3">
    <source>
        <dbReference type="EMBL" id="KAF7638514.1"/>
    </source>
</evidence>
<name>A0A8S9ZXN8_9BILA</name>
<dbReference type="GO" id="GO:0003677">
    <property type="term" value="F:DNA binding"/>
    <property type="evidence" value="ECO:0007669"/>
    <property type="project" value="UniProtKB-KW"/>
</dbReference>
<dbReference type="EMBL" id="JABEBT010000011">
    <property type="protein sequence ID" value="KAF7638514.1"/>
    <property type="molecule type" value="Genomic_DNA"/>
</dbReference>
<evidence type="ECO:0000259" key="2">
    <source>
        <dbReference type="Pfam" id="PF25429"/>
    </source>
</evidence>
<sequence length="254" mass="29111">MKLSNKKRIKGNSKKKKSLPFRSNGRKVINKTKKSHSKSKALIFRTCLMCRKEFSPNHFSKNYVCVKCNFSTHCKNEFTQHGLLSSCNPVNTIRRPNGRLKKPSVSLQRLSCSACKKFTSISFQELIEHMVTCEGSRIFDIVKQDEINDEELQELAHFGYSFGKGNSKNGTAKICNDLDKRNEVSDSVVKGSERISTDKQETIKKQFSEFLPLSKLEDICNNPFMVKHLLENEESQNNNGHRNLLKKIGRAIYK</sequence>
<feature type="domain" description="POGZ/Z280C-D-like double Zinc finger" evidence="2">
    <location>
        <begin position="46"/>
        <end position="81"/>
    </location>
</feature>
<dbReference type="Proteomes" id="UP000605970">
    <property type="component" value="Unassembled WGS sequence"/>
</dbReference>
<dbReference type="InterPro" id="IPR057618">
    <property type="entry name" value="Znf_POGZ/Z280C-D-like"/>
</dbReference>
<feature type="region of interest" description="Disordered" evidence="1">
    <location>
        <begin position="1"/>
        <end position="34"/>
    </location>
</feature>
<dbReference type="Pfam" id="PF25429">
    <property type="entry name" value="zf-POGZ"/>
    <property type="match status" value="1"/>
</dbReference>
<organism evidence="3 4">
    <name type="scientific">Meloidogyne graminicola</name>
    <dbReference type="NCBI Taxonomy" id="189291"/>
    <lineage>
        <taxon>Eukaryota</taxon>
        <taxon>Metazoa</taxon>
        <taxon>Ecdysozoa</taxon>
        <taxon>Nematoda</taxon>
        <taxon>Chromadorea</taxon>
        <taxon>Rhabditida</taxon>
        <taxon>Tylenchina</taxon>
        <taxon>Tylenchomorpha</taxon>
        <taxon>Tylenchoidea</taxon>
        <taxon>Meloidogynidae</taxon>
        <taxon>Meloidogyninae</taxon>
        <taxon>Meloidogyne</taxon>
    </lineage>
</organism>
<accession>A0A8S9ZXN8</accession>
<protein>
    <recommendedName>
        <fullName evidence="2">POGZ/Z280C-D-like double Zinc finger domain-containing protein</fullName>
    </recommendedName>
</protein>
<keyword evidence="4" id="KW-1185">Reference proteome</keyword>
<gene>
    <name evidence="3" type="ORF">Mgra_00001887</name>
</gene>
<dbReference type="AlphaFoldDB" id="A0A8S9ZXN8"/>
<dbReference type="OrthoDB" id="5904390at2759"/>